<organism evidence="1 2">
    <name type="scientific">Trichonephila clavata</name>
    <name type="common">Joro spider</name>
    <name type="synonym">Nephila clavata</name>
    <dbReference type="NCBI Taxonomy" id="2740835"/>
    <lineage>
        <taxon>Eukaryota</taxon>
        <taxon>Metazoa</taxon>
        <taxon>Ecdysozoa</taxon>
        <taxon>Arthropoda</taxon>
        <taxon>Chelicerata</taxon>
        <taxon>Arachnida</taxon>
        <taxon>Araneae</taxon>
        <taxon>Araneomorphae</taxon>
        <taxon>Entelegynae</taxon>
        <taxon>Araneoidea</taxon>
        <taxon>Nephilidae</taxon>
        <taxon>Trichonephila</taxon>
    </lineage>
</organism>
<gene>
    <name evidence="1" type="ORF">TNCT_397361</name>
</gene>
<comment type="caution">
    <text evidence="1">The sequence shown here is derived from an EMBL/GenBank/DDBJ whole genome shotgun (WGS) entry which is preliminary data.</text>
</comment>
<proteinExistence type="predicted"/>
<accession>A0A8X6JQS5</accession>
<evidence type="ECO:0000313" key="2">
    <source>
        <dbReference type="Proteomes" id="UP000887116"/>
    </source>
</evidence>
<keyword evidence="2" id="KW-1185">Reference proteome</keyword>
<dbReference type="EMBL" id="BMAO01007461">
    <property type="protein sequence ID" value="GFR16146.1"/>
    <property type="molecule type" value="Genomic_DNA"/>
</dbReference>
<protein>
    <submittedName>
        <fullName evidence="1">Uncharacterized protein</fullName>
    </submittedName>
</protein>
<sequence>MAATDKNNNSIRSQIERYGQKNALSFSKLIIITPVRPYSNLPVAMTTDYYPIVKRMYALGLVWRGGAERNC</sequence>
<evidence type="ECO:0000313" key="1">
    <source>
        <dbReference type="EMBL" id="GFR16146.1"/>
    </source>
</evidence>
<reference evidence="1" key="1">
    <citation type="submission" date="2020-07" db="EMBL/GenBank/DDBJ databases">
        <title>Multicomponent nature underlies the extraordinary mechanical properties of spider dragline silk.</title>
        <authorList>
            <person name="Kono N."/>
            <person name="Nakamura H."/>
            <person name="Mori M."/>
            <person name="Yoshida Y."/>
            <person name="Ohtoshi R."/>
            <person name="Malay A.D."/>
            <person name="Moran D.A.P."/>
            <person name="Tomita M."/>
            <person name="Numata K."/>
            <person name="Arakawa K."/>
        </authorList>
    </citation>
    <scope>NUCLEOTIDE SEQUENCE</scope>
</reference>
<name>A0A8X6JQS5_TRICU</name>
<dbReference type="Proteomes" id="UP000887116">
    <property type="component" value="Unassembled WGS sequence"/>
</dbReference>
<dbReference type="AlphaFoldDB" id="A0A8X6JQS5"/>